<accession>A0A3A2Z2E2</accession>
<gene>
    <name evidence="3" type="ORF">PHISCL_10474</name>
</gene>
<evidence type="ECO:0000313" key="4">
    <source>
        <dbReference type="Proteomes" id="UP000266188"/>
    </source>
</evidence>
<dbReference type="Proteomes" id="UP000266188">
    <property type="component" value="Unassembled WGS sequence"/>
</dbReference>
<evidence type="ECO:0000259" key="2">
    <source>
        <dbReference type="Pfam" id="PF11702"/>
    </source>
</evidence>
<proteinExistence type="predicted"/>
<reference evidence="4" key="1">
    <citation type="submission" date="2017-02" db="EMBL/GenBank/DDBJ databases">
        <authorList>
            <person name="Tafer H."/>
            <person name="Lopandic K."/>
        </authorList>
    </citation>
    <scope>NUCLEOTIDE SEQUENCE [LARGE SCALE GENOMIC DNA]</scope>
    <source>
        <strain evidence="4">CBS 366.77</strain>
    </source>
</reference>
<dbReference type="Pfam" id="PF11702">
    <property type="entry name" value="DUF3295"/>
    <property type="match status" value="1"/>
</dbReference>
<dbReference type="STRING" id="2070753.A0A3A2Z2E2"/>
<feature type="domain" description="DUF3295" evidence="2">
    <location>
        <begin position="1"/>
        <end position="70"/>
    </location>
</feature>
<feature type="region of interest" description="Disordered" evidence="1">
    <location>
        <begin position="26"/>
        <end position="55"/>
    </location>
</feature>
<comment type="caution">
    <text evidence="3">The sequence shown here is derived from an EMBL/GenBank/DDBJ whole genome shotgun (WGS) entry which is preliminary data.</text>
</comment>
<evidence type="ECO:0000256" key="1">
    <source>
        <dbReference type="SAM" id="MobiDB-lite"/>
    </source>
</evidence>
<dbReference type="EMBL" id="MVGC01001430">
    <property type="protein sequence ID" value="RJE17189.1"/>
    <property type="molecule type" value="Genomic_DNA"/>
</dbReference>
<sequence length="70" mass="7745">NLLWERQQKSQTVNAFLKRSRNAQSMANLSSAAAQAGGPAQPPAPAPVADLSKDDSWTFDNTWEYHTKGW</sequence>
<evidence type="ECO:0000313" key="3">
    <source>
        <dbReference type="EMBL" id="RJE17189.1"/>
    </source>
</evidence>
<organism evidence="3 4">
    <name type="scientific">Aspergillus sclerotialis</name>
    <dbReference type="NCBI Taxonomy" id="2070753"/>
    <lineage>
        <taxon>Eukaryota</taxon>
        <taxon>Fungi</taxon>
        <taxon>Dikarya</taxon>
        <taxon>Ascomycota</taxon>
        <taxon>Pezizomycotina</taxon>
        <taxon>Eurotiomycetes</taxon>
        <taxon>Eurotiomycetidae</taxon>
        <taxon>Eurotiales</taxon>
        <taxon>Aspergillaceae</taxon>
        <taxon>Aspergillus</taxon>
        <taxon>Aspergillus subgen. Polypaecilum</taxon>
    </lineage>
</organism>
<keyword evidence="4" id="KW-1185">Reference proteome</keyword>
<dbReference type="InterPro" id="IPR021711">
    <property type="entry name" value="DUF3295"/>
</dbReference>
<dbReference type="OrthoDB" id="5054775at2759"/>
<name>A0A3A2Z2E2_9EURO</name>
<dbReference type="AlphaFoldDB" id="A0A3A2Z2E2"/>
<protein>
    <recommendedName>
        <fullName evidence="2">DUF3295 domain-containing protein</fullName>
    </recommendedName>
</protein>
<feature type="non-terminal residue" evidence="3">
    <location>
        <position position="1"/>
    </location>
</feature>